<dbReference type="AlphaFoldDB" id="A0A915KBW2"/>
<evidence type="ECO:0000313" key="1">
    <source>
        <dbReference type="Proteomes" id="UP000887565"/>
    </source>
</evidence>
<dbReference type="WBParaSite" id="nRc.2.0.1.t35399-RA">
    <property type="protein sequence ID" value="nRc.2.0.1.t35399-RA"/>
    <property type="gene ID" value="nRc.2.0.1.g35399"/>
</dbReference>
<evidence type="ECO:0000313" key="2">
    <source>
        <dbReference type="WBParaSite" id="nRc.2.0.1.t35399-RA"/>
    </source>
</evidence>
<protein>
    <submittedName>
        <fullName evidence="2">Uncharacterized protein</fullName>
    </submittedName>
</protein>
<keyword evidence="1" id="KW-1185">Reference proteome</keyword>
<organism evidence="1 2">
    <name type="scientific">Romanomermis culicivorax</name>
    <name type="common">Nematode worm</name>
    <dbReference type="NCBI Taxonomy" id="13658"/>
    <lineage>
        <taxon>Eukaryota</taxon>
        <taxon>Metazoa</taxon>
        <taxon>Ecdysozoa</taxon>
        <taxon>Nematoda</taxon>
        <taxon>Enoplea</taxon>
        <taxon>Dorylaimia</taxon>
        <taxon>Mermithida</taxon>
        <taxon>Mermithoidea</taxon>
        <taxon>Mermithidae</taxon>
        <taxon>Romanomermis</taxon>
    </lineage>
</organism>
<accession>A0A915KBW2</accession>
<dbReference type="Proteomes" id="UP000887565">
    <property type="component" value="Unplaced"/>
</dbReference>
<sequence length="215" mass="24389">MSVEEVTIDPNVTLTHFTKQNIRKGSQSLKFIELFVHHKYVYYLAFEATWFALFCRHVDQWLDDDRPPENYFRFGLRSRFWGFQLSYKCQARLVLRVGQNGQSGCDFQNNGRGRLTQFVGDFERIDASVIGIRFDNLDDGATQFAADLICTKFQNSTPISINRNSWSPSGSGLSLKNQSTFKFGSSGGEIWHSNRTLSPSFKFSALLSGINIAGA</sequence>
<reference evidence="2" key="1">
    <citation type="submission" date="2022-11" db="UniProtKB">
        <authorList>
            <consortium name="WormBaseParasite"/>
        </authorList>
    </citation>
    <scope>IDENTIFICATION</scope>
</reference>
<proteinExistence type="predicted"/>
<name>A0A915KBW2_ROMCU</name>